<dbReference type="InterPro" id="IPR015911">
    <property type="entry name" value="Phosphoglycerate_kinase_CS"/>
</dbReference>
<evidence type="ECO:0000256" key="13">
    <source>
        <dbReference type="ARBA" id="ARBA00023152"/>
    </source>
</evidence>
<keyword evidence="13 14" id="KW-0324">Glycolysis</keyword>
<evidence type="ECO:0000256" key="8">
    <source>
        <dbReference type="ARBA" id="ARBA00022490"/>
    </source>
</evidence>
<evidence type="ECO:0000256" key="16">
    <source>
        <dbReference type="PIRSR" id="PIRSR000724-2"/>
    </source>
</evidence>
<feature type="binding site" evidence="15">
    <location>
        <position position="120"/>
    </location>
    <ligand>
        <name>(2R)-3-phosphoglycerate</name>
        <dbReference type="ChEBI" id="CHEBI:58272"/>
    </ligand>
</feature>
<feature type="binding site" evidence="14">
    <location>
        <position position="153"/>
    </location>
    <ligand>
        <name>substrate</name>
    </ligand>
</feature>
<reference evidence="18 19" key="1">
    <citation type="journal article" date="2018" name="Elife">
        <title>Discovery and characterization of a prevalent human gut bacterial enzyme sufficient for the inactivation of a family of plant toxins.</title>
        <authorList>
            <person name="Koppel N."/>
            <person name="Bisanz J.E."/>
            <person name="Pandelia M.E."/>
            <person name="Turnbaugh P.J."/>
            <person name="Balskus E.P."/>
        </authorList>
    </citation>
    <scope>NUCLEOTIDE SEQUENCE [LARGE SCALE GENOMIC DNA]</scope>
    <source>
        <strain evidence="18 19">W1 BHI 6</strain>
    </source>
</reference>
<comment type="similarity">
    <text evidence="4 14 17">Belongs to the phosphoglycerate kinase family.</text>
</comment>
<evidence type="ECO:0000256" key="3">
    <source>
        <dbReference type="ARBA" id="ARBA00004838"/>
    </source>
</evidence>
<dbReference type="FunFam" id="3.40.50.1260:FF:000007">
    <property type="entry name" value="Phosphoglycerate kinase"/>
    <property type="match status" value="1"/>
</dbReference>
<evidence type="ECO:0000256" key="9">
    <source>
        <dbReference type="ARBA" id="ARBA00022679"/>
    </source>
</evidence>
<dbReference type="EC" id="2.7.2.3" evidence="6 14"/>
<evidence type="ECO:0000313" key="19">
    <source>
        <dbReference type="Proteomes" id="UP000253970"/>
    </source>
</evidence>
<gene>
    <name evidence="14 18" type="primary">pgk</name>
    <name evidence="18" type="ORF">C1875_01880</name>
</gene>
<dbReference type="CDD" id="cd00318">
    <property type="entry name" value="Phosphoglycerate_kinase"/>
    <property type="match status" value="1"/>
</dbReference>
<comment type="caution">
    <text evidence="18">The sequence shown here is derived from an EMBL/GenBank/DDBJ whole genome shotgun (WGS) entry which is preliminary data.</text>
</comment>
<accession>A0A369MMA0</accession>
<feature type="binding site" evidence="15">
    <location>
        <position position="153"/>
    </location>
    <ligand>
        <name>(2R)-3-phosphoglycerate</name>
        <dbReference type="ChEBI" id="CHEBI:58272"/>
    </ligand>
</feature>
<dbReference type="GO" id="GO:0043531">
    <property type="term" value="F:ADP binding"/>
    <property type="evidence" value="ECO:0007669"/>
    <property type="project" value="TreeGrafter"/>
</dbReference>
<evidence type="ECO:0000256" key="14">
    <source>
        <dbReference type="HAMAP-Rule" id="MF_00145"/>
    </source>
</evidence>
<feature type="binding site" evidence="14 16">
    <location>
        <position position="294"/>
    </location>
    <ligand>
        <name>ATP</name>
        <dbReference type="ChEBI" id="CHEBI:30616"/>
    </ligand>
</feature>
<protein>
    <recommendedName>
        <fullName evidence="7 14">Phosphoglycerate kinase</fullName>
        <ecNumber evidence="6 14">2.7.2.3</ecNumber>
    </recommendedName>
</protein>
<proteinExistence type="inferred from homology"/>
<evidence type="ECO:0000256" key="10">
    <source>
        <dbReference type="ARBA" id="ARBA00022741"/>
    </source>
</evidence>
<comment type="catalytic activity">
    <reaction evidence="1 14 17">
        <text>(2R)-3-phosphoglycerate + ATP = (2R)-3-phospho-glyceroyl phosphate + ADP</text>
        <dbReference type="Rhea" id="RHEA:14801"/>
        <dbReference type="ChEBI" id="CHEBI:30616"/>
        <dbReference type="ChEBI" id="CHEBI:57604"/>
        <dbReference type="ChEBI" id="CHEBI:58272"/>
        <dbReference type="ChEBI" id="CHEBI:456216"/>
        <dbReference type="EC" id="2.7.2.3"/>
    </reaction>
</comment>
<dbReference type="PIRSF" id="PIRSF000724">
    <property type="entry name" value="Pgk"/>
    <property type="match status" value="1"/>
</dbReference>
<keyword evidence="9 14" id="KW-0808">Transferase</keyword>
<evidence type="ECO:0000256" key="12">
    <source>
        <dbReference type="ARBA" id="ARBA00022840"/>
    </source>
</evidence>
<dbReference type="GO" id="GO:0004618">
    <property type="term" value="F:phosphoglycerate kinase activity"/>
    <property type="evidence" value="ECO:0007669"/>
    <property type="project" value="UniProtKB-UniRule"/>
</dbReference>
<keyword evidence="10 14" id="KW-0547">Nucleotide-binding</keyword>
<feature type="binding site" evidence="15">
    <location>
        <position position="37"/>
    </location>
    <ligand>
        <name>(2R)-3-phosphoglycerate</name>
        <dbReference type="ChEBI" id="CHEBI:58272"/>
    </ligand>
</feature>
<evidence type="ECO:0000256" key="4">
    <source>
        <dbReference type="ARBA" id="ARBA00008982"/>
    </source>
</evidence>
<evidence type="ECO:0000256" key="17">
    <source>
        <dbReference type="RuleBase" id="RU000532"/>
    </source>
</evidence>
<comment type="pathway">
    <text evidence="3 14">Carbohydrate degradation; glycolysis; pyruvate from D-glyceraldehyde 3-phosphate: step 2/5.</text>
</comment>
<feature type="binding site" evidence="14 16">
    <location>
        <begin position="352"/>
        <end position="355"/>
    </location>
    <ligand>
        <name>ATP</name>
        <dbReference type="ChEBI" id="CHEBI:30616"/>
    </ligand>
</feature>
<evidence type="ECO:0000256" key="15">
    <source>
        <dbReference type="PIRSR" id="PIRSR000724-1"/>
    </source>
</evidence>
<dbReference type="FunFam" id="3.40.50.1260:FF:000002">
    <property type="entry name" value="Phosphoglycerate kinase"/>
    <property type="match status" value="1"/>
</dbReference>
<dbReference type="PANTHER" id="PTHR11406">
    <property type="entry name" value="PHOSPHOGLYCERATE KINASE"/>
    <property type="match status" value="1"/>
</dbReference>
<evidence type="ECO:0000256" key="1">
    <source>
        <dbReference type="ARBA" id="ARBA00000642"/>
    </source>
</evidence>
<dbReference type="GO" id="GO:0006096">
    <property type="term" value="P:glycolytic process"/>
    <property type="evidence" value="ECO:0007669"/>
    <property type="project" value="UniProtKB-UniRule"/>
</dbReference>
<dbReference type="EMBL" id="PPTU01000002">
    <property type="protein sequence ID" value="RDB72777.1"/>
    <property type="molecule type" value="Genomic_DNA"/>
</dbReference>
<feature type="binding site" evidence="14">
    <location>
        <position position="120"/>
    </location>
    <ligand>
        <name>substrate</name>
    </ligand>
</feature>
<dbReference type="InterPro" id="IPR036043">
    <property type="entry name" value="Phosphoglycerate_kinase_sf"/>
</dbReference>
<dbReference type="GO" id="GO:0005524">
    <property type="term" value="F:ATP binding"/>
    <property type="evidence" value="ECO:0007669"/>
    <property type="project" value="UniProtKB-KW"/>
</dbReference>
<feature type="binding site" evidence="14">
    <location>
        <position position="37"/>
    </location>
    <ligand>
        <name>substrate</name>
    </ligand>
</feature>
<dbReference type="InterPro" id="IPR015824">
    <property type="entry name" value="Phosphoglycerate_kinase_N"/>
</dbReference>
<dbReference type="Proteomes" id="UP000253970">
    <property type="component" value="Unassembled WGS sequence"/>
</dbReference>
<dbReference type="GO" id="GO:0006094">
    <property type="term" value="P:gluconeogenesis"/>
    <property type="evidence" value="ECO:0007669"/>
    <property type="project" value="TreeGrafter"/>
</dbReference>
<dbReference type="PANTHER" id="PTHR11406:SF23">
    <property type="entry name" value="PHOSPHOGLYCERATE KINASE 1, CHLOROPLASTIC-RELATED"/>
    <property type="match status" value="1"/>
</dbReference>
<dbReference type="PRINTS" id="PR00477">
    <property type="entry name" value="PHGLYCKINASE"/>
</dbReference>
<dbReference type="PROSITE" id="PS00111">
    <property type="entry name" value="PGLYCERATE_KINASE"/>
    <property type="match status" value="1"/>
</dbReference>
<dbReference type="Pfam" id="PF00162">
    <property type="entry name" value="PGK"/>
    <property type="match status" value="1"/>
</dbReference>
<feature type="binding site" evidence="14 16">
    <location>
        <position position="203"/>
    </location>
    <ligand>
        <name>ATP</name>
        <dbReference type="ChEBI" id="CHEBI:30616"/>
    </ligand>
</feature>
<dbReference type="InterPro" id="IPR001576">
    <property type="entry name" value="Phosphoglycerate_kinase"/>
</dbReference>
<comment type="subcellular location">
    <subcellularLocation>
        <location evidence="2 14">Cytoplasm</location>
    </subcellularLocation>
</comment>
<dbReference type="HAMAP" id="MF_00145">
    <property type="entry name" value="Phosphoglyc_kinase"/>
    <property type="match status" value="1"/>
</dbReference>
<keyword evidence="11 14" id="KW-0418">Kinase</keyword>
<keyword evidence="8 14" id="KW-0963">Cytoplasm</keyword>
<evidence type="ECO:0000256" key="7">
    <source>
        <dbReference type="ARBA" id="ARBA00016471"/>
    </source>
</evidence>
<dbReference type="RefSeq" id="WP_114532627.1">
    <property type="nucleotide sequence ID" value="NZ_CACRTT010000032.1"/>
</dbReference>
<name>A0A369MMA0_EGGLN</name>
<dbReference type="AlphaFoldDB" id="A0A369MMA0"/>
<feature type="binding site" evidence="14 15">
    <location>
        <begin position="60"/>
        <end position="63"/>
    </location>
    <ligand>
        <name>substrate</name>
    </ligand>
</feature>
<evidence type="ECO:0000256" key="11">
    <source>
        <dbReference type="ARBA" id="ARBA00022777"/>
    </source>
</evidence>
<dbReference type="SUPFAM" id="SSF53748">
    <property type="entry name" value="Phosphoglycerate kinase"/>
    <property type="match status" value="1"/>
</dbReference>
<evidence type="ECO:0000256" key="2">
    <source>
        <dbReference type="ARBA" id="ARBA00004496"/>
    </source>
</evidence>
<sequence>MAEIKTIDELDARGKRVLVRVDFNVPVKDGAVTDDTRIRAALPTIQKLVTQGARVILMSHLGRPAGEGFEESFTLRPAAQKLSELMGKPVVFATDTVGDDARAKAASLRDGDVLVVENLRFDKREKKNDPAFCEELAALGEAYVNDAFGTAHRAHASTAGVAALLPAYAGYLMQREVATLSGMLEEPRRPFTAILGGSKVSDKIKVIDALMDKCDTLIIGGGMCFTFLLAQGKAVGTSLKEEDWVERAAAMIAKAEERGVQLLLPVDVVCADRFAEDAETLTVSVDGIPGDMMGLDIGPETAKLYADAVAQAKTVFWNGPMGVFEMKAFEAGTKAVAEAVAANADADTIIGGGDSVAAVNKFDLAEQMTFISTGGGASMELVQGEALPGVEALK</sequence>
<dbReference type="Gene3D" id="3.40.50.1260">
    <property type="entry name" value="Phosphoglycerate kinase, N-terminal domain"/>
    <property type="match status" value="2"/>
</dbReference>
<comment type="subunit">
    <text evidence="5 14">Monomer.</text>
</comment>
<feature type="binding site" evidence="14 16">
    <location>
        <position position="325"/>
    </location>
    <ligand>
        <name>ATP</name>
        <dbReference type="ChEBI" id="CHEBI:30616"/>
    </ligand>
</feature>
<evidence type="ECO:0000313" key="18">
    <source>
        <dbReference type="EMBL" id="RDB72777.1"/>
    </source>
</evidence>
<keyword evidence="12 14" id="KW-0067">ATP-binding</keyword>
<dbReference type="UniPathway" id="UPA00109">
    <property type="reaction ID" value="UER00185"/>
</dbReference>
<dbReference type="GO" id="GO:0005829">
    <property type="term" value="C:cytosol"/>
    <property type="evidence" value="ECO:0007669"/>
    <property type="project" value="TreeGrafter"/>
</dbReference>
<evidence type="ECO:0000256" key="5">
    <source>
        <dbReference type="ARBA" id="ARBA00011245"/>
    </source>
</evidence>
<organism evidence="18 19">
    <name type="scientific">Eggerthella lenta</name>
    <name type="common">Eubacterium lentum</name>
    <dbReference type="NCBI Taxonomy" id="84112"/>
    <lineage>
        <taxon>Bacteria</taxon>
        <taxon>Bacillati</taxon>
        <taxon>Actinomycetota</taxon>
        <taxon>Coriobacteriia</taxon>
        <taxon>Eggerthellales</taxon>
        <taxon>Eggerthellaceae</taxon>
        <taxon>Eggerthella</taxon>
    </lineage>
</organism>
<evidence type="ECO:0000256" key="6">
    <source>
        <dbReference type="ARBA" id="ARBA00013061"/>
    </source>
</evidence>
<feature type="binding site" evidence="14 15">
    <location>
        <begin position="22"/>
        <end position="24"/>
    </location>
    <ligand>
        <name>substrate</name>
    </ligand>
</feature>